<reference evidence="2" key="2">
    <citation type="submission" date="2025-08" db="UniProtKB">
        <authorList>
            <consortium name="Ensembl"/>
        </authorList>
    </citation>
    <scope>IDENTIFICATION</scope>
</reference>
<dbReference type="SUPFAM" id="SSF49899">
    <property type="entry name" value="Concanavalin A-like lectins/glucanases"/>
    <property type="match status" value="1"/>
</dbReference>
<proteinExistence type="predicted"/>
<organism evidence="2 3">
    <name type="scientific">Ciona savignyi</name>
    <name type="common">Pacific transparent sea squirt</name>
    <dbReference type="NCBI Taxonomy" id="51511"/>
    <lineage>
        <taxon>Eukaryota</taxon>
        <taxon>Metazoa</taxon>
        <taxon>Chordata</taxon>
        <taxon>Tunicata</taxon>
        <taxon>Ascidiacea</taxon>
        <taxon>Phlebobranchia</taxon>
        <taxon>Cionidae</taxon>
        <taxon>Ciona</taxon>
    </lineage>
</organism>
<dbReference type="PROSITE" id="PS50060">
    <property type="entry name" value="MAM_2"/>
    <property type="match status" value="1"/>
</dbReference>
<name>H2Y853_CIOSA</name>
<reference evidence="3" key="1">
    <citation type="submission" date="2003-08" db="EMBL/GenBank/DDBJ databases">
        <authorList>
            <person name="Birren B."/>
            <person name="Nusbaum C."/>
            <person name="Abebe A."/>
            <person name="Abouelleil A."/>
            <person name="Adekoya E."/>
            <person name="Ait-zahra M."/>
            <person name="Allen N."/>
            <person name="Allen T."/>
            <person name="An P."/>
            <person name="Anderson M."/>
            <person name="Anderson S."/>
            <person name="Arachchi H."/>
            <person name="Armbruster J."/>
            <person name="Bachantsang P."/>
            <person name="Baldwin J."/>
            <person name="Barry A."/>
            <person name="Bayul T."/>
            <person name="Blitshsteyn B."/>
            <person name="Bloom T."/>
            <person name="Blye J."/>
            <person name="Boguslavskiy L."/>
            <person name="Borowsky M."/>
            <person name="Boukhgalter B."/>
            <person name="Brunache A."/>
            <person name="Butler J."/>
            <person name="Calixte N."/>
            <person name="Calvo S."/>
            <person name="Camarata J."/>
            <person name="Campo K."/>
            <person name="Chang J."/>
            <person name="Cheshatsang Y."/>
            <person name="Citroen M."/>
            <person name="Collymore A."/>
            <person name="Considine T."/>
            <person name="Cook A."/>
            <person name="Cooke P."/>
            <person name="Corum B."/>
            <person name="Cuomo C."/>
            <person name="David R."/>
            <person name="Dawoe T."/>
            <person name="Degray S."/>
            <person name="Dodge S."/>
            <person name="Dooley K."/>
            <person name="Dorje P."/>
            <person name="Dorjee K."/>
            <person name="Dorris L."/>
            <person name="Duffey N."/>
            <person name="Dupes A."/>
            <person name="Elkins T."/>
            <person name="Engels R."/>
            <person name="Erickson J."/>
            <person name="Farina A."/>
            <person name="Faro S."/>
            <person name="Ferreira P."/>
            <person name="Fischer H."/>
            <person name="Fitzgerald M."/>
            <person name="Foley K."/>
            <person name="Gage D."/>
            <person name="Galagan J."/>
            <person name="Gearin G."/>
            <person name="Gnerre S."/>
            <person name="Gnirke A."/>
            <person name="Goyette A."/>
            <person name="Graham J."/>
            <person name="Grandbois E."/>
            <person name="Gyaltsen K."/>
            <person name="Hafez N."/>
            <person name="Hagopian D."/>
            <person name="Hagos B."/>
            <person name="Hall J."/>
            <person name="Hatcher B."/>
            <person name="Heller A."/>
            <person name="Higgins H."/>
            <person name="Honan T."/>
            <person name="Horn A."/>
            <person name="Houde N."/>
            <person name="Hughes L."/>
            <person name="Hulme W."/>
            <person name="Husby E."/>
            <person name="Iliev I."/>
            <person name="Jaffe D."/>
            <person name="Jones C."/>
            <person name="Kamal M."/>
            <person name="Kamat A."/>
            <person name="Kamvysselis M."/>
            <person name="Karlsson E."/>
            <person name="Kells C."/>
            <person name="Kieu A."/>
            <person name="Kisner P."/>
            <person name="Kodira C."/>
            <person name="Kulbokas E."/>
            <person name="Labutti K."/>
            <person name="Lama D."/>
            <person name="Landers T."/>
            <person name="Leger J."/>
            <person name="Levine S."/>
            <person name="Lewis D."/>
            <person name="Lewis T."/>
            <person name="Lindblad-toh K."/>
            <person name="Liu X."/>
            <person name="Lokyitsang T."/>
            <person name="Lokyitsang Y."/>
            <person name="Lucien O."/>
            <person name="Lui A."/>
            <person name="Ma L.J."/>
            <person name="Mabbitt R."/>
            <person name="Macdonald J."/>
            <person name="Maclean C."/>
            <person name="Major J."/>
            <person name="Manning J."/>
            <person name="Marabella R."/>
            <person name="Maru K."/>
            <person name="Matthews C."/>
            <person name="Mauceli E."/>
            <person name="Mccarthy M."/>
            <person name="Mcdonough S."/>
            <person name="Mcghee T."/>
            <person name="Meldrim J."/>
            <person name="Meneus L."/>
            <person name="Mesirov J."/>
            <person name="Mihalev A."/>
            <person name="Mihova T."/>
            <person name="Mikkelsen T."/>
            <person name="Mlenga V."/>
            <person name="Moru K."/>
            <person name="Mozes J."/>
            <person name="Mulrain L."/>
            <person name="Munson G."/>
            <person name="Naylor J."/>
            <person name="Newes C."/>
            <person name="Nguyen C."/>
            <person name="Nguyen N."/>
            <person name="Nguyen T."/>
            <person name="Nicol R."/>
            <person name="Nielsen C."/>
            <person name="Nizzari M."/>
            <person name="Norbu C."/>
            <person name="Norbu N."/>
            <person name="O'donnell P."/>
            <person name="Okoawo O."/>
            <person name="O'leary S."/>
            <person name="Omotosho B."/>
            <person name="O'neill K."/>
            <person name="Osman S."/>
            <person name="Parker S."/>
            <person name="Perrin D."/>
            <person name="Phunkhang P."/>
            <person name="Piqani B."/>
            <person name="Purcell S."/>
            <person name="Rachupka T."/>
            <person name="Ramasamy U."/>
            <person name="Rameau R."/>
            <person name="Ray V."/>
            <person name="Raymond C."/>
            <person name="Retta R."/>
            <person name="Richardson S."/>
            <person name="Rise C."/>
            <person name="Rodriguez J."/>
            <person name="Rogers J."/>
            <person name="Rogov P."/>
            <person name="Rutman M."/>
            <person name="Schupbach R."/>
            <person name="Seaman C."/>
            <person name="Settipalli S."/>
            <person name="Sharpe T."/>
            <person name="Sheridan J."/>
            <person name="Sherpa N."/>
            <person name="Shi J."/>
            <person name="Smirnov S."/>
            <person name="Smith C."/>
            <person name="Sougnez C."/>
            <person name="Spencer B."/>
            <person name="Stalker J."/>
            <person name="Stange-thomann N."/>
            <person name="Stavropoulos S."/>
            <person name="Stetson K."/>
            <person name="Stone C."/>
            <person name="Stone S."/>
            <person name="Stubbs M."/>
            <person name="Talamas J."/>
            <person name="Tchuinga P."/>
            <person name="Tenzing P."/>
            <person name="Tesfaye S."/>
            <person name="Theodore J."/>
            <person name="Thoulutsang Y."/>
            <person name="Topham K."/>
            <person name="Towey S."/>
            <person name="Tsamla T."/>
            <person name="Tsomo N."/>
            <person name="Vallee D."/>
            <person name="Vassiliev H."/>
            <person name="Venkataraman V."/>
            <person name="Vinson J."/>
            <person name="Vo A."/>
            <person name="Wade C."/>
            <person name="Wang S."/>
            <person name="Wangchuk T."/>
            <person name="Wangdi T."/>
            <person name="Whittaker C."/>
            <person name="Wilkinson J."/>
            <person name="Wu Y."/>
            <person name="Wyman D."/>
            <person name="Yadav S."/>
            <person name="Yang S."/>
            <person name="Yang X."/>
            <person name="Yeager S."/>
            <person name="Yee E."/>
            <person name="Young G."/>
            <person name="Zainoun J."/>
            <person name="Zembeck L."/>
            <person name="Zimmer A."/>
            <person name="Zody M."/>
            <person name="Lander E."/>
        </authorList>
    </citation>
    <scope>NUCLEOTIDE SEQUENCE [LARGE SCALE GENOMIC DNA]</scope>
</reference>
<dbReference type="InterPro" id="IPR013320">
    <property type="entry name" value="ConA-like_dom_sf"/>
</dbReference>
<sequence length="159" mass="17782">MHGADVGRMVISVNSDIVIWSADGDQGSDWKLGRITIPAPEIKYDLTLTAEANEGHGNVALDDIFVEQLPCFLPNKYYCDFNYSIEECSFTSNAEVGQIMLTKLYELQPFDPIIVNEIPQSSKVLTYVENVTFIQHPVIMTPVLPALTSFYPAYCLNVQ</sequence>
<dbReference type="Ensembl" id="ENSCSAVT00000001521.1">
    <property type="protein sequence ID" value="ENSCSAVP00000001501.1"/>
    <property type="gene ID" value="ENSCSAVG00000000855.1"/>
</dbReference>
<keyword evidence="3" id="KW-1185">Reference proteome</keyword>
<feature type="domain" description="MAM" evidence="1">
    <location>
        <begin position="19"/>
        <end position="73"/>
    </location>
</feature>
<dbReference type="GO" id="GO:0016020">
    <property type="term" value="C:membrane"/>
    <property type="evidence" value="ECO:0007669"/>
    <property type="project" value="InterPro"/>
</dbReference>
<dbReference type="InterPro" id="IPR000998">
    <property type="entry name" value="MAM_dom"/>
</dbReference>
<evidence type="ECO:0000313" key="2">
    <source>
        <dbReference type="Ensembl" id="ENSCSAVP00000001501.1"/>
    </source>
</evidence>
<dbReference type="AlphaFoldDB" id="H2Y853"/>
<dbReference type="Gene3D" id="2.60.120.200">
    <property type="match status" value="1"/>
</dbReference>
<dbReference type="Pfam" id="PF00629">
    <property type="entry name" value="MAM"/>
    <property type="match status" value="1"/>
</dbReference>
<protein>
    <recommendedName>
        <fullName evidence="1">MAM domain-containing protein</fullName>
    </recommendedName>
</protein>
<dbReference type="InParanoid" id="H2Y853"/>
<reference evidence="2" key="3">
    <citation type="submission" date="2025-09" db="UniProtKB">
        <authorList>
            <consortium name="Ensembl"/>
        </authorList>
    </citation>
    <scope>IDENTIFICATION</scope>
</reference>
<accession>H2Y853</accession>
<dbReference type="HOGENOM" id="CLU_1664636_0_0_1"/>
<dbReference type="Proteomes" id="UP000007875">
    <property type="component" value="Unassembled WGS sequence"/>
</dbReference>
<evidence type="ECO:0000259" key="1">
    <source>
        <dbReference type="PROSITE" id="PS50060"/>
    </source>
</evidence>
<evidence type="ECO:0000313" key="3">
    <source>
        <dbReference type="Proteomes" id="UP000007875"/>
    </source>
</evidence>